<evidence type="ECO:0000313" key="2">
    <source>
        <dbReference type="EMBL" id="MFD2801955.1"/>
    </source>
</evidence>
<protein>
    <submittedName>
        <fullName evidence="2">Uncharacterized protein</fullName>
    </submittedName>
</protein>
<sequence>MSKHHARGTAAVLLLFAAGCGVQPTGVITGASPPSGAALESAAVIVYLLRNGELAATPRDAEPRSRADTLALLANGPTDEERARGLTSEVPGSAAPFSVSAGPAGTVVTVSRSVDALSDTAIGQIVCTAGGPGEYVTVRGDGRSRGPLSCPVTG</sequence>
<comment type="caution">
    <text evidence="2">The sequence shown here is derived from an EMBL/GenBank/DDBJ whole genome shotgun (WGS) entry which is preliminary data.</text>
</comment>
<proteinExistence type="predicted"/>
<keyword evidence="3" id="KW-1185">Reference proteome</keyword>
<dbReference type="PROSITE" id="PS51257">
    <property type="entry name" value="PROKAR_LIPOPROTEIN"/>
    <property type="match status" value="1"/>
</dbReference>
<organism evidence="2 3">
    <name type="scientific">Prauserella oleivorans</name>
    <dbReference type="NCBI Taxonomy" id="1478153"/>
    <lineage>
        <taxon>Bacteria</taxon>
        <taxon>Bacillati</taxon>
        <taxon>Actinomycetota</taxon>
        <taxon>Actinomycetes</taxon>
        <taxon>Pseudonocardiales</taxon>
        <taxon>Pseudonocardiaceae</taxon>
        <taxon>Prauserella</taxon>
    </lineage>
</organism>
<gene>
    <name evidence="2" type="ORF">ACFS2C_21435</name>
</gene>
<accession>A0ABW5WHU2</accession>
<dbReference type="RefSeq" id="WP_377384514.1">
    <property type="nucleotide sequence ID" value="NZ_JBHSAN010000003.1"/>
</dbReference>
<evidence type="ECO:0000256" key="1">
    <source>
        <dbReference type="SAM" id="MobiDB-lite"/>
    </source>
</evidence>
<dbReference type="EMBL" id="JBHUOF010000039">
    <property type="protein sequence ID" value="MFD2801955.1"/>
    <property type="molecule type" value="Genomic_DNA"/>
</dbReference>
<feature type="region of interest" description="Disordered" evidence="1">
    <location>
        <begin position="73"/>
        <end position="95"/>
    </location>
</feature>
<reference evidence="3" key="1">
    <citation type="journal article" date="2019" name="Int. J. Syst. Evol. Microbiol.">
        <title>The Global Catalogue of Microorganisms (GCM) 10K type strain sequencing project: providing services to taxonomists for standard genome sequencing and annotation.</title>
        <authorList>
            <consortium name="The Broad Institute Genomics Platform"/>
            <consortium name="The Broad Institute Genome Sequencing Center for Infectious Disease"/>
            <person name="Wu L."/>
            <person name="Ma J."/>
        </authorList>
    </citation>
    <scope>NUCLEOTIDE SEQUENCE [LARGE SCALE GENOMIC DNA]</scope>
    <source>
        <strain evidence="3">IBRC-M 10906</strain>
    </source>
</reference>
<evidence type="ECO:0000313" key="3">
    <source>
        <dbReference type="Proteomes" id="UP001597478"/>
    </source>
</evidence>
<name>A0ABW5WHU2_9PSEU</name>
<dbReference type="Proteomes" id="UP001597478">
    <property type="component" value="Unassembled WGS sequence"/>
</dbReference>